<organism evidence="1 2">
    <name type="scientific">Castellaniella daejeonensis</name>
    <dbReference type="NCBI Taxonomy" id="659013"/>
    <lineage>
        <taxon>Bacteria</taxon>
        <taxon>Pseudomonadati</taxon>
        <taxon>Pseudomonadota</taxon>
        <taxon>Betaproteobacteria</taxon>
        <taxon>Burkholderiales</taxon>
        <taxon>Alcaligenaceae</taxon>
        <taxon>Castellaniella</taxon>
    </lineage>
</organism>
<keyword evidence="2" id="KW-1185">Reference proteome</keyword>
<dbReference type="EMBL" id="BAAAFN010000015">
    <property type="protein sequence ID" value="GAA0230326.1"/>
    <property type="molecule type" value="Genomic_DNA"/>
</dbReference>
<evidence type="ECO:0000313" key="1">
    <source>
        <dbReference type="EMBL" id="GAA0230326.1"/>
    </source>
</evidence>
<accession>A0ABN0TUQ7</accession>
<comment type="caution">
    <text evidence="1">The sequence shown here is derived from an EMBL/GenBank/DDBJ whole genome shotgun (WGS) entry which is preliminary data.</text>
</comment>
<protein>
    <submittedName>
        <fullName evidence="1">Uncharacterized protein</fullName>
    </submittedName>
</protein>
<evidence type="ECO:0000313" key="2">
    <source>
        <dbReference type="Proteomes" id="UP001501176"/>
    </source>
</evidence>
<gene>
    <name evidence="1" type="ORF">GCM10009125_19050</name>
</gene>
<sequence>MFDGLADFSDIWDAWFSVATKYLSSGVQPDDSEEILQDIMSIVHDKIEEYTFAVPLYGVELDSSVPFLLGSATIFKLTPEALDELGIEYGHIDVVKLLTNAPTDVFLKSTIRSTHESHRGSRRLFG</sequence>
<name>A0ABN0TUQ7_9BURK</name>
<proteinExistence type="predicted"/>
<reference evidence="1 2" key="1">
    <citation type="journal article" date="2019" name="Int. J. Syst. Evol. Microbiol.">
        <title>The Global Catalogue of Microorganisms (GCM) 10K type strain sequencing project: providing services to taxonomists for standard genome sequencing and annotation.</title>
        <authorList>
            <consortium name="The Broad Institute Genomics Platform"/>
            <consortium name="The Broad Institute Genome Sequencing Center for Infectious Disease"/>
            <person name="Wu L."/>
            <person name="Ma J."/>
        </authorList>
    </citation>
    <scope>NUCLEOTIDE SEQUENCE [LARGE SCALE GENOMIC DNA]</scope>
    <source>
        <strain evidence="1 2">JCM 16240</strain>
    </source>
</reference>
<dbReference type="Proteomes" id="UP001501176">
    <property type="component" value="Unassembled WGS sequence"/>
</dbReference>